<dbReference type="SUPFAM" id="SSF56808">
    <property type="entry name" value="Ribosomal protein L1"/>
    <property type="match status" value="1"/>
</dbReference>
<evidence type="ECO:0000313" key="4">
    <source>
        <dbReference type="EMBL" id="ODV63898.1"/>
    </source>
</evidence>
<dbReference type="InterPro" id="IPR028364">
    <property type="entry name" value="Ribosomal_uL1/biogenesis"/>
</dbReference>
<accession>A0A1D2VQN8</accession>
<dbReference type="AlphaFoldDB" id="A0A1D2VQN8"/>
<dbReference type="PANTHER" id="PTHR36427:SF3">
    <property type="entry name" value="LARGE RIBOSOMAL SUBUNIT PROTEIN UL1M"/>
    <property type="match status" value="1"/>
</dbReference>
<reference evidence="5" key="1">
    <citation type="submission" date="2016-05" db="EMBL/GenBank/DDBJ databases">
        <title>Comparative genomics of biotechnologically important yeasts.</title>
        <authorList>
            <consortium name="DOE Joint Genome Institute"/>
            <person name="Riley R."/>
            <person name="Haridas S."/>
            <person name="Wolfe K.H."/>
            <person name="Lopes M.R."/>
            <person name="Hittinger C.T."/>
            <person name="Goker M."/>
            <person name="Salamov A."/>
            <person name="Wisecaver J."/>
            <person name="Long T.M."/>
            <person name="Aerts A.L."/>
            <person name="Barry K."/>
            <person name="Choi C."/>
            <person name="Clum A."/>
            <person name="Coughlan A.Y."/>
            <person name="Deshpande S."/>
            <person name="Douglass A.P."/>
            <person name="Hanson S.J."/>
            <person name="Klenk H.-P."/>
            <person name="Labutti K."/>
            <person name="Lapidus A."/>
            <person name="Lindquist E."/>
            <person name="Lipzen A."/>
            <person name="Meier-Kolthoff J.P."/>
            <person name="Ohm R.A."/>
            <person name="Otillar R.P."/>
            <person name="Pangilinan J."/>
            <person name="Peng Y."/>
            <person name="Rokas A."/>
            <person name="Rosa C.A."/>
            <person name="Scheuner C."/>
            <person name="Sibirny A.A."/>
            <person name="Slot J.C."/>
            <person name="Stielow J.B."/>
            <person name="Sun H."/>
            <person name="Kurtzman C.P."/>
            <person name="Blackwell M."/>
            <person name="Grigoriev I.V."/>
            <person name="Jeffries T.W."/>
        </authorList>
    </citation>
    <scope>NUCLEOTIDE SEQUENCE [LARGE SCALE GENOMIC DNA]</scope>
    <source>
        <strain evidence="5">DSM 1968</strain>
    </source>
</reference>
<evidence type="ECO:0000313" key="5">
    <source>
        <dbReference type="Proteomes" id="UP000095038"/>
    </source>
</evidence>
<protein>
    <submittedName>
        <fullName evidence="4">Ribosomal protein L1</fullName>
    </submittedName>
</protein>
<dbReference type="GO" id="GO:0003735">
    <property type="term" value="F:structural constituent of ribosome"/>
    <property type="evidence" value="ECO:0007669"/>
    <property type="project" value="EnsemblFungi"/>
</dbReference>
<dbReference type="Pfam" id="PF00687">
    <property type="entry name" value="Ribosomal_L1"/>
    <property type="match status" value="1"/>
</dbReference>
<dbReference type="Gene3D" id="3.30.190.20">
    <property type="match status" value="1"/>
</dbReference>
<evidence type="ECO:0000256" key="1">
    <source>
        <dbReference type="ARBA" id="ARBA00010531"/>
    </source>
</evidence>
<dbReference type="PANTHER" id="PTHR36427">
    <property type="entry name" value="54S RIBOSOMAL PROTEIN L1, MITOCHONDRIAL"/>
    <property type="match status" value="1"/>
</dbReference>
<proteinExistence type="inferred from homology"/>
<dbReference type="EMBL" id="KV454475">
    <property type="protein sequence ID" value="ODV63898.1"/>
    <property type="molecule type" value="Genomic_DNA"/>
</dbReference>
<organism evidence="4 5">
    <name type="scientific">Ascoidea rubescens DSM 1968</name>
    <dbReference type="NCBI Taxonomy" id="1344418"/>
    <lineage>
        <taxon>Eukaryota</taxon>
        <taxon>Fungi</taxon>
        <taxon>Dikarya</taxon>
        <taxon>Ascomycota</taxon>
        <taxon>Saccharomycotina</taxon>
        <taxon>Saccharomycetes</taxon>
        <taxon>Ascoideaceae</taxon>
        <taxon>Ascoidea</taxon>
    </lineage>
</organism>
<sequence length="292" mass="32334">MISFSSSSSISRYISLANILSNIRSFSTLNSYLFASELSQQVIARQKQSKSNKEQIAKRKQQRFIRRRLRARLSPSLSPFYMKIPQALRFLRAAEVGRSPTEGTISVNCDIVMDKSSIPLNSSVKLPHPLKEINIMIFTTKPDQIKLCENLSNIKYIGGLDLIEKIKNNQIDISNIHKSFATSEMATPLTKNLAKILGPKGLLPSVKKNTINDDLSTFLDSSLSSVPFKQKGLSVSVAVGRSNFSDAQVYENVLAFSKAVRDAITQQKAKRPSILAQATISTPRGPGIVIDF</sequence>
<dbReference type="InParanoid" id="A0A1D2VQN8"/>
<dbReference type="GeneID" id="30963740"/>
<keyword evidence="2 4" id="KW-0689">Ribosomal protein</keyword>
<dbReference type="GO" id="GO:0005762">
    <property type="term" value="C:mitochondrial large ribosomal subunit"/>
    <property type="evidence" value="ECO:0007669"/>
    <property type="project" value="EnsemblFungi"/>
</dbReference>
<keyword evidence="3" id="KW-0687">Ribonucleoprotein</keyword>
<dbReference type="FunCoup" id="A0A1D2VQN8">
    <property type="interactions" value="300"/>
</dbReference>
<dbReference type="OrthoDB" id="1747252at2759"/>
<gene>
    <name evidence="4" type="ORF">ASCRUDRAFT_29331</name>
</gene>
<comment type="similarity">
    <text evidence="1">Belongs to the universal ribosomal protein uL1 family.</text>
</comment>
<dbReference type="InterPro" id="IPR023674">
    <property type="entry name" value="Ribosomal_uL1-like"/>
</dbReference>
<dbReference type="Proteomes" id="UP000095038">
    <property type="component" value="Unassembled WGS sequence"/>
</dbReference>
<dbReference type="STRING" id="1344418.A0A1D2VQN8"/>
<dbReference type="Gene3D" id="3.40.50.790">
    <property type="match status" value="1"/>
</dbReference>
<evidence type="ECO:0000256" key="2">
    <source>
        <dbReference type="ARBA" id="ARBA00022980"/>
    </source>
</evidence>
<keyword evidence="5" id="KW-1185">Reference proteome</keyword>
<evidence type="ECO:0000256" key="3">
    <source>
        <dbReference type="ARBA" id="ARBA00023274"/>
    </source>
</evidence>
<dbReference type="RefSeq" id="XP_020050205.1">
    <property type="nucleotide sequence ID" value="XM_020190104.1"/>
</dbReference>
<dbReference type="InterPro" id="IPR016095">
    <property type="entry name" value="Ribosomal_uL1_3-a/b-sand"/>
</dbReference>
<name>A0A1D2VQN8_9ASCO</name>